<feature type="region of interest" description="Disordered" evidence="1">
    <location>
        <begin position="1"/>
        <end position="37"/>
    </location>
</feature>
<dbReference type="PANTHER" id="PTHR47852">
    <property type="entry name" value="OS06G0298400 PROTEIN"/>
    <property type="match status" value="1"/>
</dbReference>
<dbReference type="OrthoDB" id="552576at2759"/>
<dbReference type="Gene3D" id="2.20.70.10">
    <property type="match status" value="1"/>
</dbReference>
<keyword evidence="4" id="KW-1185">Reference proteome</keyword>
<feature type="domain" description="WW" evidence="2">
    <location>
        <begin position="113"/>
        <end position="147"/>
    </location>
</feature>
<accession>A0A096PA04</accession>
<gene>
    <name evidence="3" type="ORF">OT_ostta18g01810</name>
</gene>
<evidence type="ECO:0000313" key="4">
    <source>
        <dbReference type="Proteomes" id="UP000009170"/>
    </source>
</evidence>
<comment type="caution">
    <text evidence="3">The sequence shown here is derived from an EMBL/GenBank/DDBJ whole genome shotgun (WGS) entry which is preliminary data.</text>
</comment>
<dbReference type="PROSITE" id="PS01159">
    <property type="entry name" value="WW_DOMAIN_1"/>
    <property type="match status" value="1"/>
</dbReference>
<name>A0A096PA04_OSTTA</name>
<dbReference type="SUPFAM" id="SSF51045">
    <property type="entry name" value="WW domain"/>
    <property type="match status" value="1"/>
</dbReference>
<feature type="region of interest" description="Disordered" evidence="1">
    <location>
        <begin position="90"/>
        <end position="112"/>
    </location>
</feature>
<dbReference type="CDD" id="cd00201">
    <property type="entry name" value="WW"/>
    <property type="match status" value="1"/>
</dbReference>
<dbReference type="GeneID" id="9838366"/>
<proteinExistence type="predicted"/>
<dbReference type="InterPro" id="IPR001202">
    <property type="entry name" value="WW_dom"/>
</dbReference>
<reference evidence="4" key="1">
    <citation type="journal article" date="2006" name="Proc. Natl. Acad. Sci. U.S.A.">
        <title>Genome analysis of the smallest free-living eukaryote Ostreococcus tauri unveils many unique features.</title>
        <authorList>
            <person name="Derelle E."/>
            <person name="Ferraz C."/>
            <person name="Rombauts S."/>
            <person name="Rouze P."/>
            <person name="Worden A.Z."/>
            <person name="Robbens S."/>
            <person name="Partensky F."/>
            <person name="Degroeve S."/>
            <person name="Echeynie S."/>
            <person name="Cooke R."/>
            <person name="Saeys Y."/>
            <person name="Wuyts J."/>
            <person name="Jabbari K."/>
            <person name="Bowler C."/>
            <person name="Panaud O."/>
            <person name="Piegu B."/>
            <person name="Ball S.G."/>
            <person name="Ral J.-P."/>
            <person name="Bouget F.-Y."/>
            <person name="Piganeau G."/>
            <person name="De Baets B."/>
            <person name="Picard A."/>
            <person name="Delseny M."/>
            <person name="Demaille J."/>
            <person name="Van de Peer Y."/>
            <person name="Moreau H."/>
        </authorList>
    </citation>
    <scope>NUCLEOTIDE SEQUENCE [LARGE SCALE GENOMIC DNA]</scope>
    <source>
        <strain evidence="4">OTTH 0595 / CCAP 157/2 / RCC745</strain>
    </source>
</reference>
<dbReference type="AlphaFoldDB" id="A0A096PA04"/>
<dbReference type="PROSITE" id="PS50020">
    <property type="entry name" value="WW_DOMAIN_2"/>
    <property type="match status" value="1"/>
</dbReference>
<dbReference type="InterPro" id="IPR036020">
    <property type="entry name" value="WW_dom_sf"/>
</dbReference>
<feature type="compositionally biased region" description="Basic and acidic residues" evidence="1">
    <location>
        <begin position="98"/>
        <end position="111"/>
    </location>
</feature>
<dbReference type="STRING" id="70448.A0A096PA04"/>
<dbReference type="PANTHER" id="PTHR47852:SF2">
    <property type="entry name" value="WW DOMAIN-CONTAINING PROTEIN"/>
    <property type="match status" value="1"/>
</dbReference>
<dbReference type="RefSeq" id="XP_022840585.1">
    <property type="nucleotide sequence ID" value="XM_022983569.1"/>
</dbReference>
<evidence type="ECO:0000313" key="3">
    <source>
        <dbReference type="EMBL" id="CEG00791.1"/>
    </source>
</evidence>
<protein>
    <submittedName>
        <fullName evidence="3">WW domain</fullName>
    </submittedName>
</protein>
<dbReference type="EMBL" id="CAID01000018">
    <property type="protein sequence ID" value="CEG00791.1"/>
    <property type="molecule type" value="Genomic_DNA"/>
</dbReference>
<reference evidence="3 4" key="2">
    <citation type="journal article" date="2014" name="BMC Genomics">
        <title>An improved genome of the model marine alga Ostreococcus tauri unfolds by assessing Illumina de novo assemblies.</title>
        <authorList>
            <person name="Blanc-Mathieu R."/>
            <person name="Verhelst B."/>
            <person name="Derelle E."/>
            <person name="Rombauts S."/>
            <person name="Bouget F.Y."/>
            <person name="Carre I."/>
            <person name="Chateau A."/>
            <person name="Eyre-Walker A."/>
            <person name="Grimsley N."/>
            <person name="Moreau H."/>
            <person name="Piegu B."/>
            <person name="Rivals E."/>
            <person name="Schackwitz W."/>
            <person name="Van de Peer Y."/>
            <person name="Piganeau G."/>
        </authorList>
    </citation>
    <scope>NUCLEOTIDE SEQUENCE [LARGE SCALE GENOMIC DNA]</scope>
    <source>
        <strain evidence="4">OTTH 0595 / CCAP 157/2 / RCC745</strain>
    </source>
</reference>
<evidence type="ECO:0000256" key="1">
    <source>
        <dbReference type="SAM" id="MobiDB-lite"/>
    </source>
</evidence>
<dbReference type="KEGG" id="ota:OT_ostta18g01810"/>
<dbReference type="Proteomes" id="UP000009170">
    <property type="component" value="Unassembled WGS sequence"/>
</dbReference>
<dbReference type="InParanoid" id="A0A096PA04"/>
<dbReference type="SMART" id="SM00456">
    <property type="entry name" value="WW"/>
    <property type="match status" value="1"/>
</dbReference>
<dbReference type="Pfam" id="PF00397">
    <property type="entry name" value="WW"/>
    <property type="match status" value="1"/>
</dbReference>
<organism evidence="3 4">
    <name type="scientific">Ostreococcus tauri</name>
    <name type="common">Marine green alga</name>
    <dbReference type="NCBI Taxonomy" id="70448"/>
    <lineage>
        <taxon>Eukaryota</taxon>
        <taxon>Viridiplantae</taxon>
        <taxon>Chlorophyta</taxon>
        <taxon>Mamiellophyceae</taxon>
        <taxon>Mamiellales</taxon>
        <taxon>Bathycoccaceae</taxon>
        <taxon>Ostreococcus</taxon>
    </lineage>
</organism>
<sequence length="147" mass="16586">MGREARRRLADARKWAAARDDARDDGKTSREHMEAKKAREIEAWRSTRAREGVDGSTNPNFVPVGDWRAKVAAARREAKLEEFRALRARETATATASRVEHEGETRVKSTEDATLPSGWRAFVDEASGEVFYGHVDTKQTQWARPSC</sequence>
<evidence type="ECO:0000259" key="2">
    <source>
        <dbReference type="PROSITE" id="PS50020"/>
    </source>
</evidence>